<dbReference type="EMBL" id="CDMY01000386">
    <property type="protein sequence ID" value="CEM08779.1"/>
    <property type="molecule type" value="Genomic_DNA"/>
</dbReference>
<name>A0A0G4F7W3_VITBC</name>
<reference evidence="2 3" key="1">
    <citation type="submission" date="2014-11" db="EMBL/GenBank/DDBJ databases">
        <authorList>
            <person name="Zhu J."/>
            <person name="Qi W."/>
            <person name="Song R."/>
        </authorList>
    </citation>
    <scope>NUCLEOTIDE SEQUENCE [LARGE SCALE GENOMIC DNA]</scope>
</reference>
<gene>
    <name evidence="2" type="ORF">Vbra_4199</name>
</gene>
<evidence type="ECO:0000256" key="1">
    <source>
        <dbReference type="SAM" id="MobiDB-lite"/>
    </source>
</evidence>
<keyword evidence="3" id="KW-1185">Reference proteome</keyword>
<dbReference type="Proteomes" id="UP000041254">
    <property type="component" value="Unassembled WGS sequence"/>
</dbReference>
<dbReference type="VEuPathDB" id="CryptoDB:Vbra_4199"/>
<evidence type="ECO:0000313" key="2">
    <source>
        <dbReference type="EMBL" id="CEM08779.1"/>
    </source>
</evidence>
<dbReference type="OrthoDB" id="550575at2759"/>
<dbReference type="PhylomeDB" id="A0A0G4F7W3"/>
<accession>A0A0G4F7W3</accession>
<proteinExistence type="predicted"/>
<organism evidence="2 3">
    <name type="scientific">Vitrella brassicaformis (strain CCMP3155)</name>
    <dbReference type="NCBI Taxonomy" id="1169540"/>
    <lineage>
        <taxon>Eukaryota</taxon>
        <taxon>Sar</taxon>
        <taxon>Alveolata</taxon>
        <taxon>Colpodellida</taxon>
        <taxon>Vitrellaceae</taxon>
        <taxon>Vitrella</taxon>
    </lineage>
</organism>
<feature type="region of interest" description="Disordered" evidence="1">
    <location>
        <begin position="93"/>
        <end position="131"/>
    </location>
</feature>
<protein>
    <submittedName>
        <fullName evidence="2">Uncharacterized protein</fullName>
    </submittedName>
</protein>
<dbReference type="AlphaFoldDB" id="A0A0G4F7W3"/>
<sequence length="726" mass="80148">MDVHQVREDTRAVEQGLRHLQELNTALGALRSHFEQAQPPSLTAQAPSASSLELHVQHALVSSHIATAQSQLTRTHEDVSRVVDALKPILAAAPNPATQDDAEASAVKRPSFRLTHRSGNPPPVNVNQGPARRRLSRDELSNVFGHLQHWELTRHRRRLGTPLFHQSAANYTHLVIDCEDDTARRMWETMPLAVAQRWGQRATNVRVIKHRYPKWHDLWCRGTWAALVEGHARGRAAIADKKRREREGGEGAAAAVAQDDYGPRSAARVVERVVDWTRHQSADEGTLEVLSFEAVELDDSIDIPHPLPSSDLPPAPCVPIPIHLPALKTANSIPGYLVMAPQRRNWHMPALRVLTIGELPGGDAGSVWLTHCKAIEVLDFNATGSYSGAFVADLPSALPAGCGALEALHTLRGIALPASPADIDKLREVMVARGARRSIRNLQFIWNHCVVDTDNTVQQLRKIAELRDAVADPAAMSEPLVCGNMGYGGLAMELLSRSSDHVFQNVIAVFAKTITTVTYCGRTEATPASITDDTFPAAHTLQLQDDALPSEAKKKRAVEIASHMANLQRIEADAHVAVSEVWRFVARLQRARIGRGREGGLTVHLMVNFYTLLGHVPACFCLGGRSVEQLRGVEKIEIDIWGDVEELGEEFEVGDEFDTFYGNVMAMVTAYNEIKGHTATRVSIAEHGLRYRFQERFHQQHAALKLAGGPFRFCCDDQGFLVERRA</sequence>
<evidence type="ECO:0000313" key="3">
    <source>
        <dbReference type="Proteomes" id="UP000041254"/>
    </source>
</evidence>
<dbReference type="InParanoid" id="A0A0G4F7W3"/>